<dbReference type="PROSITE" id="PS00012">
    <property type="entry name" value="PHOSPHOPANTETHEINE"/>
    <property type="match status" value="1"/>
</dbReference>
<dbReference type="Gene3D" id="3.40.50.980">
    <property type="match status" value="2"/>
</dbReference>
<evidence type="ECO:0000256" key="4">
    <source>
        <dbReference type="SAM" id="MobiDB-lite"/>
    </source>
</evidence>
<dbReference type="InterPro" id="IPR009081">
    <property type="entry name" value="PP-bd_ACP"/>
</dbReference>
<dbReference type="Pfam" id="PF00501">
    <property type="entry name" value="AMP-binding"/>
    <property type="match status" value="1"/>
</dbReference>
<dbReference type="InterPro" id="IPR036736">
    <property type="entry name" value="ACP-like_sf"/>
</dbReference>
<dbReference type="PANTHER" id="PTHR45527">
    <property type="entry name" value="NONRIBOSOMAL PEPTIDE SYNTHETASE"/>
    <property type="match status" value="1"/>
</dbReference>
<sequence>MSTNRSSSPSRTDTGAAAQPTAPPAEDTATWSAHPFPAFADTSGDPVEHHDLTIPMTASFFTAMDAGSPALPFSAVLSRVLQRFGNGGMVPLQWFDDDGLRRLEPPVTRSVESLVEHLKAAFAETPVTDKSDHGAQPDSTPAVAISWRSTSDGKDQVDPLAEPGEACPIRVVVTPSASSLEIRISTWAASLGAGYAERLARHVAHAATVPPEQWQDPTALLPESERHMLLKTFNPRSGMGIDPQPLHEQFEARVGQHGDDMAVLSEDLCWSYALLNAQADQLATLLRGELDVREGDLIAVIPDRRAYLPLTLLAILKSGGAYLPIDPDFPEQRTRFILEDAKPKVVICFGHPPAIIHECDARLVQLDRLVWQADTSPCRHHGKPEDLAYVIYTSGSTGNPKGVEVEHRHFHSMIHAQIHGFEVKRGDRVLQMASPSFDASLSEIFMALLSGAALVLASPEAVANQKKLAALIERFEVTHATFPPAYLHSLSDEAIEPLRVIITAGEAPIREDARRIAKHKIYINAYGPTETAVCASFYRVDPKTDSEGRIPIGRPLPDLGIYIVSPDLELLPLGMEGEICIAGKGVARGYLNRAELTDATFVQNPFCPGERLYRTGDMGFWNLRGELVFLGRADDQVKINGYRVELGEIQYHLNRHVGIEEAVVLATTREFGRRELSAYFTRLDTNRFADQNEAQDPLAPTSLRACLARCLPRHMIPAHFIELDRFPRNTSGKVDKKALPEVTRRGTTPYRAPRTEVERHLVSLWEKVLAVTHVGIHDNFFELGGDSLAVIRLVSILPEDLLHLSFQDLFQSPTIAELAVLSKGNAPSTTQEVNETAPSAEPLPLLASQGFFFTNGGTDQCSVRLRLEAPDPIQVNALRMAMEQVQQHQPNLTQVFVQTPEGSWVRHFNAANPDLQLVEEATLHDLIEGAEVTFDLATGPLWRVILAPEWHPNQLLLIAHRALANETDLLVLHRNLETAYRASLVGEVASFPHKPVTPGELLAYAENHQALASAVPARSRDGAGLGLAADRTQYQVTLSPAKTRALLVRAGKTYRCKPFDIMLAAMLHTHVLLTNEECLQLTAGDQDRQPPRGPDLSHTVASLERHFVVTLTAPNRRNRISDWIRTVKETLRRLPHNGFGSSRLLAMVNDDSFPQFYYLGQLDAEPPDQHLLGSLATPPRTISGPQARAPRAPRYLLSVIKNQLIIDADLPTNMPRNGIRHYLQRYRVVLEDMIEHCCTQKSTYPSPSDFGLSQFDIEAFDMALASHGLNPSEVADMVPLAPLQLSILRHLEENPHDGAFLRQSIYTLAGPLELDIAERAWHYLAHRHPLPRTLFISKGLDRPFQIVQRKRRLPFRTVDLEGMSGADARFRRDELIREEHIKPLDPSTTPLLRVLIIRHHADLHEMVVTCHHLVMEGDSLQQLIDEWFSSYRAKRAGETPALSHRPPFRDYTRWLQSRDPEPARRYWADYQKSVRPFRLIPSMPEFTPSYHPGYMSHVIPERDLKRLCDLAVSVQVTLNSLFKALWSLVLARQGQTRTPVFGVNVSGRPAALSGCAEMLGLFQFAVPLWVRLDPQDRFLDIMRRVQHDAAIAEGTTPLTLDEIRSVAPKRRILFDHLLLLERRPAREPRLEGTRLEILELASYEHTPFPLTVFVTSGPTMELRFAYDRNRLPESLIRSLKETCIAVVDRILAAPETQLGELALVPEDPKREAALQASGTKP</sequence>
<dbReference type="Pfam" id="PF00550">
    <property type="entry name" value="PP-binding"/>
    <property type="match status" value="1"/>
</dbReference>
<dbReference type="Gene3D" id="3.30.300.30">
    <property type="match status" value="1"/>
</dbReference>
<dbReference type="GO" id="GO:0031177">
    <property type="term" value="F:phosphopantetheine binding"/>
    <property type="evidence" value="ECO:0007669"/>
    <property type="project" value="TreeGrafter"/>
</dbReference>
<dbReference type="FunFam" id="3.40.50.980:FF:000001">
    <property type="entry name" value="Non-ribosomal peptide synthetase"/>
    <property type="match status" value="1"/>
</dbReference>
<gene>
    <name evidence="6" type="ORF">J3U87_25455</name>
</gene>
<keyword evidence="3" id="KW-0597">Phosphoprotein</keyword>
<evidence type="ECO:0000313" key="7">
    <source>
        <dbReference type="Proteomes" id="UP000663929"/>
    </source>
</evidence>
<organism evidence="6 7">
    <name type="scientific">Sulfidibacter corallicola</name>
    <dbReference type="NCBI Taxonomy" id="2818388"/>
    <lineage>
        <taxon>Bacteria</taxon>
        <taxon>Pseudomonadati</taxon>
        <taxon>Acidobacteriota</taxon>
        <taxon>Holophagae</taxon>
        <taxon>Acanthopleuribacterales</taxon>
        <taxon>Acanthopleuribacteraceae</taxon>
        <taxon>Sulfidibacter</taxon>
    </lineage>
</organism>
<dbReference type="FunFam" id="3.40.50.12780:FF:000012">
    <property type="entry name" value="Non-ribosomal peptide synthetase"/>
    <property type="match status" value="1"/>
</dbReference>
<dbReference type="Proteomes" id="UP000663929">
    <property type="component" value="Chromosome"/>
</dbReference>
<dbReference type="InterPro" id="IPR045851">
    <property type="entry name" value="AMP-bd_C_sf"/>
</dbReference>
<dbReference type="GO" id="GO:0003824">
    <property type="term" value="F:catalytic activity"/>
    <property type="evidence" value="ECO:0007669"/>
    <property type="project" value="InterPro"/>
</dbReference>
<dbReference type="Gene3D" id="3.30.559.10">
    <property type="entry name" value="Chloramphenicol acetyltransferase-like domain"/>
    <property type="match status" value="2"/>
</dbReference>
<dbReference type="Gene3D" id="1.10.1200.10">
    <property type="entry name" value="ACP-like"/>
    <property type="match status" value="1"/>
</dbReference>
<dbReference type="InterPro" id="IPR023213">
    <property type="entry name" value="CAT-like_dom_sf"/>
</dbReference>
<evidence type="ECO:0000256" key="2">
    <source>
        <dbReference type="ARBA" id="ARBA00022450"/>
    </source>
</evidence>
<dbReference type="PANTHER" id="PTHR45527:SF1">
    <property type="entry name" value="FATTY ACID SYNTHASE"/>
    <property type="match status" value="1"/>
</dbReference>
<dbReference type="SUPFAM" id="SSF52777">
    <property type="entry name" value="CoA-dependent acyltransferases"/>
    <property type="match status" value="4"/>
</dbReference>
<dbReference type="PROSITE" id="PS00455">
    <property type="entry name" value="AMP_BINDING"/>
    <property type="match status" value="1"/>
</dbReference>
<dbReference type="InterPro" id="IPR001242">
    <property type="entry name" value="Condensation_dom"/>
</dbReference>
<dbReference type="Gene3D" id="3.30.559.30">
    <property type="entry name" value="Nonribosomal peptide synthetase, condensation domain"/>
    <property type="match status" value="2"/>
</dbReference>
<evidence type="ECO:0000256" key="1">
    <source>
        <dbReference type="ARBA" id="ARBA00001957"/>
    </source>
</evidence>
<reference evidence="6" key="1">
    <citation type="submission" date="2021-03" db="EMBL/GenBank/DDBJ databases">
        <title>Acanthopleuribacteraceae sp. M133.</title>
        <authorList>
            <person name="Wang G."/>
        </authorList>
    </citation>
    <scope>NUCLEOTIDE SEQUENCE</scope>
    <source>
        <strain evidence="6">M133</strain>
    </source>
</reference>
<evidence type="ECO:0000259" key="5">
    <source>
        <dbReference type="PROSITE" id="PS50075"/>
    </source>
</evidence>
<dbReference type="GO" id="GO:0005737">
    <property type="term" value="C:cytoplasm"/>
    <property type="evidence" value="ECO:0007669"/>
    <property type="project" value="TreeGrafter"/>
</dbReference>
<accession>A0A8A4TR01</accession>
<feature type="domain" description="Carrier" evidence="5">
    <location>
        <begin position="752"/>
        <end position="826"/>
    </location>
</feature>
<keyword evidence="7" id="KW-1185">Reference proteome</keyword>
<dbReference type="InterPro" id="IPR000873">
    <property type="entry name" value="AMP-dep_synth/lig_dom"/>
</dbReference>
<dbReference type="SUPFAM" id="SSF56801">
    <property type="entry name" value="Acetyl-CoA synthetase-like"/>
    <property type="match status" value="1"/>
</dbReference>
<dbReference type="GO" id="GO:0044550">
    <property type="term" value="P:secondary metabolite biosynthetic process"/>
    <property type="evidence" value="ECO:0007669"/>
    <property type="project" value="TreeGrafter"/>
</dbReference>
<name>A0A8A4TR01_SULCO</name>
<dbReference type="NCBIfam" id="TIGR01733">
    <property type="entry name" value="AA-adenyl-dom"/>
    <property type="match status" value="1"/>
</dbReference>
<feature type="compositionally biased region" description="Polar residues" evidence="4">
    <location>
        <begin position="1"/>
        <end position="11"/>
    </location>
</feature>
<dbReference type="Gene3D" id="2.30.38.10">
    <property type="entry name" value="Luciferase, Domain 3"/>
    <property type="match status" value="1"/>
</dbReference>
<protein>
    <submittedName>
        <fullName evidence="6">Amino acid adenylation domain-containing protein</fullName>
    </submittedName>
</protein>
<dbReference type="PROSITE" id="PS50075">
    <property type="entry name" value="CARRIER"/>
    <property type="match status" value="1"/>
</dbReference>
<keyword evidence="2" id="KW-0596">Phosphopantetheine</keyword>
<dbReference type="CDD" id="cd05930">
    <property type="entry name" value="A_NRPS"/>
    <property type="match status" value="1"/>
</dbReference>
<dbReference type="KEGG" id="scor:J3U87_25455"/>
<dbReference type="Pfam" id="PF00668">
    <property type="entry name" value="Condensation"/>
    <property type="match status" value="1"/>
</dbReference>
<dbReference type="GO" id="GO:0043041">
    <property type="term" value="P:amino acid activation for nonribosomal peptide biosynthetic process"/>
    <property type="evidence" value="ECO:0007669"/>
    <property type="project" value="TreeGrafter"/>
</dbReference>
<evidence type="ECO:0000256" key="3">
    <source>
        <dbReference type="ARBA" id="ARBA00022553"/>
    </source>
</evidence>
<dbReference type="InterPro" id="IPR006162">
    <property type="entry name" value="Ppantetheine_attach_site"/>
</dbReference>
<dbReference type="InterPro" id="IPR020845">
    <property type="entry name" value="AMP-binding_CS"/>
</dbReference>
<dbReference type="EMBL" id="CP071793">
    <property type="protein sequence ID" value="QTD48945.1"/>
    <property type="molecule type" value="Genomic_DNA"/>
</dbReference>
<dbReference type="RefSeq" id="WP_237378594.1">
    <property type="nucleotide sequence ID" value="NZ_CP071793.1"/>
</dbReference>
<feature type="region of interest" description="Disordered" evidence="4">
    <location>
        <begin position="1"/>
        <end position="44"/>
    </location>
</feature>
<comment type="cofactor">
    <cofactor evidence="1">
        <name>pantetheine 4'-phosphate</name>
        <dbReference type="ChEBI" id="CHEBI:47942"/>
    </cofactor>
</comment>
<proteinExistence type="predicted"/>
<dbReference type="FunFam" id="1.10.1200.10:FF:000005">
    <property type="entry name" value="Nonribosomal peptide synthetase 1"/>
    <property type="match status" value="1"/>
</dbReference>
<dbReference type="SUPFAM" id="SSF47336">
    <property type="entry name" value="ACP-like"/>
    <property type="match status" value="1"/>
</dbReference>
<evidence type="ECO:0000313" key="6">
    <source>
        <dbReference type="EMBL" id="QTD48945.1"/>
    </source>
</evidence>
<feature type="compositionally biased region" description="Low complexity" evidence="4">
    <location>
        <begin position="12"/>
        <end position="30"/>
    </location>
</feature>
<dbReference type="InterPro" id="IPR010071">
    <property type="entry name" value="AA_adenyl_dom"/>
</dbReference>